<protein>
    <submittedName>
        <fullName evidence="2">SAM-dependent methyltransferase</fullName>
    </submittedName>
</protein>
<comment type="caution">
    <text evidence="2">The sequence shown here is derived from an EMBL/GenBank/DDBJ whole genome shotgun (WGS) entry which is preliminary data.</text>
</comment>
<keyword evidence="2" id="KW-0808">Transferase</keyword>
<dbReference type="EMBL" id="BDQK01000018">
    <property type="protein sequence ID" value="GBF82954.1"/>
    <property type="molecule type" value="Genomic_DNA"/>
</dbReference>
<evidence type="ECO:0000313" key="3">
    <source>
        <dbReference type="Proteomes" id="UP000287247"/>
    </source>
</evidence>
<dbReference type="SUPFAM" id="SSF53335">
    <property type="entry name" value="S-adenosyl-L-methionine-dependent methyltransferases"/>
    <property type="match status" value="1"/>
</dbReference>
<dbReference type="Pfam" id="PF05050">
    <property type="entry name" value="Methyltransf_21"/>
    <property type="match status" value="1"/>
</dbReference>
<dbReference type="RefSeq" id="WP_124978044.1">
    <property type="nucleotide sequence ID" value="NZ_BDQK01000018.1"/>
</dbReference>
<accession>A0A401INV0</accession>
<dbReference type="InterPro" id="IPR006342">
    <property type="entry name" value="FkbM_mtfrase"/>
</dbReference>
<dbReference type="GO" id="GO:0032259">
    <property type="term" value="P:methylation"/>
    <property type="evidence" value="ECO:0007669"/>
    <property type="project" value="UniProtKB-KW"/>
</dbReference>
<dbReference type="InterPro" id="IPR052514">
    <property type="entry name" value="SAM-dependent_MTase"/>
</dbReference>
<evidence type="ECO:0000313" key="2">
    <source>
        <dbReference type="EMBL" id="GBF82954.1"/>
    </source>
</evidence>
<keyword evidence="2" id="KW-0489">Methyltransferase</keyword>
<dbReference type="GO" id="GO:0008168">
    <property type="term" value="F:methyltransferase activity"/>
    <property type="evidence" value="ECO:0007669"/>
    <property type="project" value="UniProtKB-KW"/>
</dbReference>
<evidence type="ECO:0000259" key="1">
    <source>
        <dbReference type="Pfam" id="PF05050"/>
    </source>
</evidence>
<name>A0A401INV0_APHSA</name>
<dbReference type="PANTHER" id="PTHR34203">
    <property type="entry name" value="METHYLTRANSFERASE, FKBM FAMILY PROTEIN"/>
    <property type="match status" value="1"/>
</dbReference>
<proteinExistence type="predicted"/>
<dbReference type="NCBIfam" id="TIGR01444">
    <property type="entry name" value="fkbM_fam"/>
    <property type="match status" value="1"/>
</dbReference>
<dbReference type="OrthoDB" id="424472at2"/>
<feature type="domain" description="Methyltransferase FkbM" evidence="1">
    <location>
        <begin position="81"/>
        <end position="251"/>
    </location>
</feature>
<dbReference type="InterPro" id="IPR029063">
    <property type="entry name" value="SAM-dependent_MTases_sf"/>
</dbReference>
<dbReference type="Gene3D" id="3.40.50.150">
    <property type="entry name" value="Vaccinia Virus protein VP39"/>
    <property type="match status" value="1"/>
</dbReference>
<gene>
    <name evidence="2" type="ORF">AsFPU1_4388</name>
</gene>
<organism evidence="2 3">
    <name type="scientific">Aphanothece sacrum FPU1</name>
    <dbReference type="NCBI Taxonomy" id="1920663"/>
    <lineage>
        <taxon>Bacteria</taxon>
        <taxon>Bacillati</taxon>
        <taxon>Cyanobacteriota</taxon>
        <taxon>Cyanophyceae</taxon>
        <taxon>Oscillatoriophycideae</taxon>
        <taxon>Chroococcales</taxon>
        <taxon>Aphanothecaceae</taxon>
        <taxon>Aphanothece</taxon>
    </lineage>
</organism>
<dbReference type="AlphaFoldDB" id="A0A401INV0"/>
<keyword evidence="3" id="KW-1185">Reference proteome</keyword>
<dbReference type="Proteomes" id="UP000287247">
    <property type="component" value="Unassembled WGS sequence"/>
</dbReference>
<reference evidence="3" key="1">
    <citation type="submission" date="2017-05" db="EMBL/GenBank/DDBJ databases">
        <title>Physiological properties and genetic analysis related to exopolysaccharide production of fresh-water unicellular cyanobacterium Aphanothece sacrum, Suizenji Nori, that has been cultured as a food source in Japan.</title>
        <authorList>
            <person name="Kanesaki Y."/>
            <person name="Yoshikawa S."/>
            <person name="Ohki K."/>
        </authorList>
    </citation>
    <scope>NUCLEOTIDE SEQUENCE [LARGE SCALE GENOMIC DNA]</scope>
    <source>
        <strain evidence="3">FPU1</strain>
    </source>
</reference>
<dbReference type="PANTHER" id="PTHR34203:SF15">
    <property type="entry name" value="SLL1173 PROTEIN"/>
    <property type="match status" value="1"/>
</dbReference>
<sequence>MITLKLSTQTKVTIARWLSKLIVGLRAIFGLSPITKVYRQGLKWSLDLREGIDLAIYLGVYEPETIKALKKLVHSGDIILDIGANIGAITLPLAQFVGESGQVISFEPTLWAYNKLQTNLSLNPHLVNRVKPEQIMLLEPGEKPPSLVYSSWNLQGNQDEITHPEHQGKLMTTDGVQGISLDEYFENNPVDKINLIKLDVDGYELTVIKGAKNTLLHYKPDIIIEMAPYIQEEKNQLLELLYELENHGYKLQELNTGKQISMTQEAIEKLCPPGGGINTLLIHNTKL</sequence>